<name>A0A9W5YD26_9FIRM</name>
<sequence length="139" mass="16496">MKTMYERLDEYLSGYFTDDYWYDDGFQIAEEILIEFNKEDWDRLTDSILLKPIEWQIRFAYCADSNINNEALEILLLLCGTDNGELFETSIDSLRTYCQLDNQGIVIDNDLVDKIQKWLPRCSIPTQKVWKEFINSIKV</sequence>
<evidence type="ECO:0000313" key="1">
    <source>
        <dbReference type="EMBL" id="GKX30350.1"/>
    </source>
</evidence>
<dbReference type="RefSeq" id="WP_281816463.1">
    <property type="nucleotide sequence ID" value="NZ_BRLB01000009.1"/>
</dbReference>
<comment type="caution">
    <text evidence="1">The sequence shown here is derived from an EMBL/GenBank/DDBJ whole genome shotgun (WGS) entry which is preliminary data.</text>
</comment>
<proteinExistence type="predicted"/>
<dbReference type="AlphaFoldDB" id="A0A9W5YD26"/>
<organism evidence="1 2">
    <name type="scientific">Vallitalea longa</name>
    <dbReference type="NCBI Taxonomy" id="2936439"/>
    <lineage>
        <taxon>Bacteria</taxon>
        <taxon>Bacillati</taxon>
        <taxon>Bacillota</taxon>
        <taxon>Clostridia</taxon>
        <taxon>Lachnospirales</taxon>
        <taxon>Vallitaleaceae</taxon>
        <taxon>Vallitalea</taxon>
    </lineage>
</organism>
<dbReference type="Proteomes" id="UP001144256">
    <property type="component" value="Unassembled WGS sequence"/>
</dbReference>
<reference evidence="1" key="1">
    <citation type="submission" date="2022-06" db="EMBL/GenBank/DDBJ databases">
        <title>Vallitalea longa sp. nov., an anaerobic bacterium isolated from marine sediment.</title>
        <authorList>
            <person name="Hirano S."/>
            <person name="Terahara T."/>
            <person name="Mori K."/>
            <person name="Hamada M."/>
            <person name="Matsumoto R."/>
            <person name="Kobayashi T."/>
        </authorList>
    </citation>
    <scope>NUCLEOTIDE SEQUENCE</scope>
    <source>
        <strain evidence="1">SH18-1</strain>
    </source>
</reference>
<keyword evidence="2" id="KW-1185">Reference proteome</keyword>
<dbReference type="EMBL" id="BRLB01000009">
    <property type="protein sequence ID" value="GKX30350.1"/>
    <property type="molecule type" value="Genomic_DNA"/>
</dbReference>
<protein>
    <submittedName>
        <fullName evidence="1">Uncharacterized protein</fullName>
    </submittedName>
</protein>
<evidence type="ECO:0000313" key="2">
    <source>
        <dbReference type="Proteomes" id="UP001144256"/>
    </source>
</evidence>
<accession>A0A9W5YD26</accession>
<gene>
    <name evidence="1" type="ORF">SH1V18_28300</name>
</gene>